<evidence type="ECO:0000256" key="4">
    <source>
        <dbReference type="SAM" id="MobiDB-lite"/>
    </source>
</evidence>
<dbReference type="Proteomes" id="UP000761264">
    <property type="component" value="Unassembled WGS sequence"/>
</dbReference>
<keyword evidence="7" id="KW-1185">Reference proteome</keyword>
<gene>
    <name evidence="6" type="ORF">HBA54_23745</name>
</gene>
<accession>A0A967KFW3</accession>
<protein>
    <submittedName>
        <fullName evidence="6">Lytic transglycosylase domain-containing protein</fullName>
    </submittedName>
</protein>
<dbReference type="CDD" id="cd13401">
    <property type="entry name" value="Slt70-like"/>
    <property type="match status" value="1"/>
</dbReference>
<dbReference type="Pfam" id="PF01464">
    <property type="entry name" value="SLT"/>
    <property type="match status" value="1"/>
</dbReference>
<reference evidence="6" key="1">
    <citation type="submission" date="2020-03" db="EMBL/GenBank/DDBJ databases">
        <title>Genome of Pelagibius litoralis DSM 21314T.</title>
        <authorList>
            <person name="Wang G."/>
        </authorList>
    </citation>
    <scope>NUCLEOTIDE SEQUENCE</scope>
    <source>
        <strain evidence="6">DSM 21314</strain>
    </source>
</reference>
<evidence type="ECO:0000259" key="5">
    <source>
        <dbReference type="Pfam" id="PF01464"/>
    </source>
</evidence>
<dbReference type="GO" id="GO:0004553">
    <property type="term" value="F:hydrolase activity, hydrolyzing O-glycosyl compounds"/>
    <property type="evidence" value="ECO:0007669"/>
    <property type="project" value="InterPro"/>
</dbReference>
<evidence type="ECO:0000313" key="6">
    <source>
        <dbReference type="EMBL" id="NIA71610.1"/>
    </source>
</evidence>
<proteinExistence type="inferred from homology"/>
<keyword evidence="3" id="KW-0732">Signal</keyword>
<dbReference type="SUPFAM" id="SSF48435">
    <property type="entry name" value="Bacterial muramidases"/>
    <property type="match status" value="1"/>
</dbReference>
<dbReference type="GO" id="GO:0042597">
    <property type="term" value="C:periplasmic space"/>
    <property type="evidence" value="ECO:0007669"/>
    <property type="project" value="InterPro"/>
</dbReference>
<dbReference type="InterPro" id="IPR008258">
    <property type="entry name" value="Transglycosylase_SLT_dom_1"/>
</dbReference>
<comment type="caution">
    <text evidence="6">The sequence shown here is derived from an EMBL/GenBank/DDBJ whole genome shotgun (WGS) entry which is preliminary data.</text>
</comment>
<dbReference type="RefSeq" id="WP_167229417.1">
    <property type="nucleotide sequence ID" value="NZ_JAAQPH010000024.1"/>
</dbReference>
<dbReference type="PANTHER" id="PTHR37423:SF2">
    <property type="entry name" value="MEMBRANE-BOUND LYTIC MUREIN TRANSGLYCOSYLASE C"/>
    <property type="match status" value="1"/>
</dbReference>
<dbReference type="Gene3D" id="1.25.20.10">
    <property type="entry name" value="Bacterial muramidases"/>
    <property type="match status" value="1"/>
</dbReference>
<comment type="similarity">
    <text evidence="2">Belongs to the virb1 family.</text>
</comment>
<dbReference type="Gene3D" id="1.10.530.10">
    <property type="match status" value="1"/>
</dbReference>
<sequence length="654" mass="72350">MQSRSRVGALVSRARPSFAYVGRFLGAAACLRLAAAFVVAGFLGAVPGFGPGAAAQVLQPGDLQPKNPSIQSQPGGTAALPAGIVPGPDGLPAVLSPGDADRYRRVFALQEKGRWKEADKLIAGLGDRRLMGHVLAQRYLHPTAYRSRYKELKAWMDSYADHPQAQRLYKLALKRRPANYRRPQPPVSPGRGIVSGGKRVSTDYVSPRKRSKATKRKVAKLLRQVHHNVLRQRFSVTEDLLNKKSTQKLLDQVELDQARVLVASGWFYYGQSQRAYAIASAAARRSGAAAPMINWIAGLAAWRVGDLESAATFFEILGNAERAPGWNIAAGAYWAARTNLRLQRPERISPLLQRAALYPHTFYGLLARRALGMPIEFDFGSHRMDPQMAALLKNNPVGARALALMQVGDSEAAERELVKAGSWGDPRMSQALLALAQHARMPSLAFRMGSQLARQRSDQATPGALDAALYPIPPWQPENGFTVDRALIFALMRQESGFNTKAKSPDGARGLMQLMPRTASYIARDRRYRGKARNELFDPSLNMELGQRYIAYLLRHERVQGDLFRLTTAYNGGPGNLGKWARRMKAGDDPLLFIEALPSKETRLFIERVLTNLWIYRQRLGQPAPSLERLAGGDWPRYEALDGTRAEVALYGQN</sequence>
<dbReference type="InterPro" id="IPR023346">
    <property type="entry name" value="Lysozyme-like_dom_sf"/>
</dbReference>
<feature type="domain" description="Transglycosylase SLT" evidence="5">
    <location>
        <begin position="479"/>
        <end position="588"/>
    </location>
</feature>
<comment type="similarity">
    <text evidence="1">Belongs to the transglycosylase Slt family.</text>
</comment>
<organism evidence="6 7">
    <name type="scientific">Pelagibius litoralis</name>
    <dbReference type="NCBI Taxonomy" id="374515"/>
    <lineage>
        <taxon>Bacteria</taxon>
        <taxon>Pseudomonadati</taxon>
        <taxon>Pseudomonadota</taxon>
        <taxon>Alphaproteobacteria</taxon>
        <taxon>Rhodospirillales</taxon>
        <taxon>Rhodovibrionaceae</taxon>
        <taxon>Pelagibius</taxon>
    </lineage>
</organism>
<dbReference type="InterPro" id="IPR008939">
    <property type="entry name" value="Lytic_TGlycosylase_superhlx_U"/>
</dbReference>
<dbReference type="EMBL" id="JAAQPH010000024">
    <property type="protein sequence ID" value="NIA71610.1"/>
    <property type="molecule type" value="Genomic_DNA"/>
</dbReference>
<dbReference type="SUPFAM" id="SSF53955">
    <property type="entry name" value="Lysozyme-like"/>
    <property type="match status" value="1"/>
</dbReference>
<dbReference type="PANTHER" id="PTHR37423">
    <property type="entry name" value="SOLUBLE LYTIC MUREIN TRANSGLYCOSYLASE-RELATED"/>
    <property type="match status" value="1"/>
</dbReference>
<evidence type="ECO:0000256" key="3">
    <source>
        <dbReference type="ARBA" id="ARBA00022729"/>
    </source>
</evidence>
<evidence type="ECO:0000256" key="1">
    <source>
        <dbReference type="ARBA" id="ARBA00007734"/>
    </source>
</evidence>
<evidence type="ECO:0000256" key="2">
    <source>
        <dbReference type="ARBA" id="ARBA00009387"/>
    </source>
</evidence>
<evidence type="ECO:0000313" key="7">
    <source>
        <dbReference type="Proteomes" id="UP000761264"/>
    </source>
</evidence>
<dbReference type="AlphaFoldDB" id="A0A967KFW3"/>
<feature type="region of interest" description="Disordered" evidence="4">
    <location>
        <begin position="179"/>
        <end position="201"/>
    </location>
</feature>
<name>A0A967KFW3_9PROT</name>